<name>A0A061EF68_THECC</name>
<dbReference type="Gene3D" id="1.20.1280.50">
    <property type="match status" value="1"/>
</dbReference>
<accession>A0A061EF68</accession>
<sequence length="438" mass="49817">MCTCRVLASLVIDYREGEKQKEPRMEGFGDLPRDLFLEILLRLPVESLMRCKCVCKCWYTLIRNAKFIELHLKYNCNNNVCVLLKRCLLTCLGKKENMLSLVCSNGFSFVNLDVDLSLYKKEPCLQLLGHCDGVICLSNYRDDIVLCNPATRESMVLPQSCLPCSPSIPNLIPQTSALGFGYDAKSHHCKVVRIVSYWEEINENGLPHLSRVEVYSLGTGSWKEINVKVPAHVWYSPCFETYFNGSFHWHAMDDNRNEVILSFHMGNEEFQVIPMPSFLSMYDYSMCRSLLIWNGCISLIIYPGRGIEKSFEICVMKEYGVRKSWTKVLTIGPLTRVEKPLVFWKNDEILMEGTNGQVVSYNLRTQEVKDLPIYGVPKSFATLVYVNSLVSVKGGYQMLAEGDNTGEKILVGEGFSTLDNLPKCFLQYEAKVESPVPS</sequence>
<gene>
    <name evidence="2" type="ORF">TCM_018682</name>
</gene>
<dbReference type="STRING" id="3641.A0A061EF68"/>
<dbReference type="PANTHER" id="PTHR31672">
    <property type="entry name" value="BNACNNG10540D PROTEIN"/>
    <property type="match status" value="1"/>
</dbReference>
<dbReference type="CDD" id="cd22157">
    <property type="entry name" value="F-box_AtFBW1-like"/>
    <property type="match status" value="1"/>
</dbReference>
<dbReference type="PROSITE" id="PS50181">
    <property type="entry name" value="FBOX"/>
    <property type="match status" value="1"/>
</dbReference>
<dbReference type="SMART" id="SM00256">
    <property type="entry name" value="FBOX"/>
    <property type="match status" value="1"/>
</dbReference>
<dbReference type="PANTHER" id="PTHR31672:SF13">
    <property type="entry name" value="F-BOX PROTEIN CPR30-LIKE"/>
    <property type="match status" value="1"/>
</dbReference>
<dbReference type="Pfam" id="PF00646">
    <property type="entry name" value="F-box"/>
    <property type="match status" value="1"/>
</dbReference>
<evidence type="ECO:0000313" key="2">
    <source>
        <dbReference type="EMBL" id="EOY03571.1"/>
    </source>
</evidence>
<dbReference type="InterPro" id="IPR011043">
    <property type="entry name" value="Gal_Oxase/kelch_b-propeller"/>
</dbReference>
<dbReference type="Pfam" id="PF07734">
    <property type="entry name" value="FBA_1"/>
    <property type="match status" value="1"/>
</dbReference>
<dbReference type="InterPro" id="IPR017451">
    <property type="entry name" value="F-box-assoc_interact_dom"/>
</dbReference>
<dbReference type="NCBIfam" id="TIGR01640">
    <property type="entry name" value="F_box_assoc_1"/>
    <property type="match status" value="1"/>
</dbReference>
<dbReference type="InterPro" id="IPR036047">
    <property type="entry name" value="F-box-like_dom_sf"/>
</dbReference>
<dbReference type="SUPFAM" id="SSF81383">
    <property type="entry name" value="F-box domain"/>
    <property type="match status" value="1"/>
</dbReference>
<dbReference type="InterPro" id="IPR050796">
    <property type="entry name" value="SCF_F-box_component"/>
</dbReference>
<dbReference type="SUPFAM" id="SSF50965">
    <property type="entry name" value="Galactose oxidase, central domain"/>
    <property type="match status" value="1"/>
</dbReference>
<dbReference type="eggNOG" id="ENOG502S2XW">
    <property type="taxonomic scope" value="Eukaryota"/>
</dbReference>
<dbReference type="InterPro" id="IPR006527">
    <property type="entry name" value="F-box-assoc_dom_typ1"/>
</dbReference>
<dbReference type="OMA" id="WIAYWTE"/>
<evidence type="ECO:0000313" key="3">
    <source>
        <dbReference type="Proteomes" id="UP000026915"/>
    </source>
</evidence>
<dbReference type="InParanoid" id="A0A061EF68"/>
<feature type="domain" description="F-box" evidence="1">
    <location>
        <begin position="25"/>
        <end position="70"/>
    </location>
</feature>
<dbReference type="AlphaFoldDB" id="A0A061EF68"/>
<dbReference type="InterPro" id="IPR001810">
    <property type="entry name" value="F-box_dom"/>
</dbReference>
<reference evidence="2 3" key="1">
    <citation type="journal article" date="2013" name="Genome Biol.">
        <title>The genome sequence of the most widely cultivated cacao type and its use to identify candidate genes regulating pod color.</title>
        <authorList>
            <person name="Motamayor J.C."/>
            <person name="Mockaitis K."/>
            <person name="Schmutz J."/>
            <person name="Haiminen N."/>
            <person name="Iii D.L."/>
            <person name="Cornejo O."/>
            <person name="Findley S.D."/>
            <person name="Zheng P."/>
            <person name="Utro F."/>
            <person name="Royaert S."/>
            <person name="Saski C."/>
            <person name="Jenkins J."/>
            <person name="Podicheti R."/>
            <person name="Zhao M."/>
            <person name="Scheffler B.E."/>
            <person name="Stack J.C."/>
            <person name="Feltus F.A."/>
            <person name="Mustiga G.M."/>
            <person name="Amores F."/>
            <person name="Phillips W."/>
            <person name="Marelli J.P."/>
            <person name="May G.D."/>
            <person name="Shapiro H."/>
            <person name="Ma J."/>
            <person name="Bustamante C.D."/>
            <person name="Schnell R.J."/>
            <person name="Main D."/>
            <person name="Gilbert D."/>
            <person name="Parida L."/>
            <person name="Kuhn D.N."/>
        </authorList>
    </citation>
    <scope>NUCLEOTIDE SEQUENCE [LARGE SCALE GENOMIC DNA]</scope>
    <source>
        <strain evidence="3">cv. Matina 1-6</strain>
    </source>
</reference>
<dbReference type="Proteomes" id="UP000026915">
    <property type="component" value="Chromosome 4"/>
</dbReference>
<proteinExistence type="predicted"/>
<protein>
    <submittedName>
        <fullName evidence="2">S locus F-box protein with the low allelic sequence polymorphism 1-S2</fullName>
    </submittedName>
</protein>
<keyword evidence="3" id="KW-1185">Reference proteome</keyword>
<dbReference type="HOGENOM" id="CLU_027176_1_2_1"/>
<dbReference type="EMBL" id="CM001882">
    <property type="protein sequence ID" value="EOY03571.1"/>
    <property type="molecule type" value="Genomic_DNA"/>
</dbReference>
<evidence type="ECO:0000259" key="1">
    <source>
        <dbReference type="PROSITE" id="PS50181"/>
    </source>
</evidence>
<organism evidence="2 3">
    <name type="scientific">Theobroma cacao</name>
    <name type="common">Cacao</name>
    <name type="synonym">Cocoa</name>
    <dbReference type="NCBI Taxonomy" id="3641"/>
    <lineage>
        <taxon>Eukaryota</taxon>
        <taxon>Viridiplantae</taxon>
        <taxon>Streptophyta</taxon>
        <taxon>Embryophyta</taxon>
        <taxon>Tracheophyta</taxon>
        <taxon>Spermatophyta</taxon>
        <taxon>Magnoliopsida</taxon>
        <taxon>eudicotyledons</taxon>
        <taxon>Gunneridae</taxon>
        <taxon>Pentapetalae</taxon>
        <taxon>rosids</taxon>
        <taxon>malvids</taxon>
        <taxon>Malvales</taxon>
        <taxon>Malvaceae</taxon>
        <taxon>Byttnerioideae</taxon>
        <taxon>Theobroma</taxon>
    </lineage>
</organism>
<dbReference type="Gramene" id="EOY03571">
    <property type="protein sequence ID" value="EOY03571"/>
    <property type="gene ID" value="TCM_018682"/>
</dbReference>